<evidence type="ECO:0000313" key="3">
    <source>
        <dbReference type="EMBL" id="VDI07206.1"/>
    </source>
</evidence>
<dbReference type="Gene3D" id="3.30.160.60">
    <property type="entry name" value="Classic Zinc Finger"/>
    <property type="match status" value="1"/>
</dbReference>
<dbReference type="EMBL" id="UYJE01002025">
    <property type="protein sequence ID" value="VDI07206.1"/>
    <property type="molecule type" value="Genomic_DNA"/>
</dbReference>
<reference evidence="3" key="1">
    <citation type="submission" date="2018-11" db="EMBL/GenBank/DDBJ databases">
        <authorList>
            <person name="Alioto T."/>
            <person name="Alioto T."/>
        </authorList>
    </citation>
    <scope>NUCLEOTIDE SEQUENCE</scope>
</reference>
<keyword evidence="4" id="KW-1185">Reference proteome</keyword>
<organism evidence="3 4">
    <name type="scientific">Mytilus galloprovincialis</name>
    <name type="common">Mediterranean mussel</name>
    <dbReference type="NCBI Taxonomy" id="29158"/>
    <lineage>
        <taxon>Eukaryota</taxon>
        <taxon>Metazoa</taxon>
        <taxon>Spiralia</taxon>
        <taxon>Lophotrochozoa</taxon>
        <taxon>Mollusca</taxon>
        <taxon>Bivalvia</taxon>
        <taxon>Autobranchia</taxon>
        <taxon>Pteriomorphia</taxon>
        <taxon>Mytilida</taxon>
        <taxon>Mytiloidea</taxon>
        <taxon>Mytilidae</taxon>
        <taxon>Mytilinae</taxon>
        <taxon>Mytilus</taxon>
    </lineage>
</organism>
<keyword evidence="1" id="KW-0479">Metal-binding</keyword>
<dbReference type="SUPFAM" id="SSF63825">
    <property type="entry name" value="YWTD domain"/>
    <property type="match status" value="1"/>
</dbReference>
<comment type="caution">
    <text evidence="3">The sequence shown here is derived from an EMBL/GenBank/DDBJ whole genome shotgun (WGS) entry which is preliminary data.</text>
</comment>
<feature type="domain" description="B box-type" evidence="2">
    <location>
        <begin position="5"/>
        <end position="55"/>
    </location>
</feature>
<accession>A0A8B6CM35</accession>
<dbReference type="GO" id="GO:0008270">
    <property type="term" value="F:zinc ion binding"/>
    <property type="evidence" value="ECO:0007669"/>
    <property type="project" value="UniProtKB-KW"/>
</dbReference>
<evidence type="ECO:0000313" key="4">
    <source>
        <dbReference type="Proteomes" id="UP000596742"/>
    </source>
</evidence>
<evidence type="ECO:0000259" key="2">
    <source>
        <dbReference type="PROSITE" id="PS50119"/>
    </source>
</evidence>
<dbReference type="PROSITE" id="PS50119">
    <property type="entry name" value="ZF_BBOX"/>
    <property type="match status" value="1"/>
</dbReference>
<sequence length="376" mass="43257">MDVNDKKDLCSPCEFKGKTETATAWCTECEEPFCITCFENHNAHRSSRDHHVISVEGNKMLESLQIPLNEYCEVHDQEKDLCCSLHWEIICQLCTQTTHGECVPGARLSEVTKNTKTSTFVTMLASNVADVVDELRDILRDKENNKKNRSQCPIDHQLKLSKALVIKIPRESFPRSTILRCIILPNKQMIFVDSHARNKPLTVLNEDGTHDGNINMTSRPFDIAVFDNNKIAISFPWRTKKRIGIIDMINNKSDPDILLKNKCYGIAYDKKRLFVVVKTEGIVIMDISGNKSACLPIVGIGIFYVHVNNRLYCSDECNDTVQCYNMEGCSIWICKDSNLGSPRSKTKMHRHFYTKKIKILIQYHYYYSHIFFQFIL</sequence>
<name>A0A8B6CM35_MYTGA</name>
<keyword evidence="1" id="KW-0862">Zinc</keyword>
<protein>
    <recommendedName>
        <fullName evidence="2">B box-type domain-containing protein</fullName>
    </recommendedName>
</protein>
<dbReference type="InterPro" id="IPR000315">
    <property type="entry name" value="Znf_B-box"/>
</dbReference>
<dbReference type="AlphaFoldDB" id="A0A8B6CM35"/>
<evidence type="ECO:0000256" key="1">
    <source>
        <dbReference type="PROSITE-ProRule" id="PRU00024"/>
    </source>
</evidence>
<dbReference type="Proteomes" id="UP000596742">
    <property type="component" value="Unassembled WGS sequence"/>
</dbReference>
<dbReference type="OrthoDB" id="6089885at2759"/>
<gene>
    <name evidence="3" type="ORF">MGAL_10B079244</name>
</gene>
<dbReference type="Pfam" id="PF22586">
    <property type="entry name" value="ANCHR-like_BBOX"/>
    <property type="match status" value="1"/>
</dbReference>
<keyword evidence="1" id="KW-0863">Zinc-finger</keyword>
<proteinExistence type="predicted"/>